<dbReference type="InterPro" id="IPR013766">
    <property type="entry name" value="Thioredoxin_domain"/>
</dbReference>
<accession>A0A7C2VIU7</accession>
<dbReference type="InterPro" id="IPR036249">
    <property type="entry name" value="Thioredoxin-like_sf"/>
</dbReference>
<gene>
    <name evidence="2" type="ORF">ENO39_02130</name>
</gene>
<evidence type="ECO:0000259" key="1">
    <source>
        <dbReference type="Pfam" id="PF00085"/>
    </source>
</evidence>
<dbReference type="AlphaFoldDB" id="A0A7C2VIU7"/>
<organism evidence="2">
    <name type="scientific">Fervidicoccus fontis</name>
    <dbReference type="NCBI Taxonomy" id="683846"/>
    <lineage>
        <taxon>Archaea</taxon>
        <taxon>Thermoproteota</taxon>
        <taxon>Thermoprotei</taxon>
        <taxon>Fervidicoccales</taxon>
        <taxon>Fervidicoccaceae</taxon>
        <taxon>Fervidicoccus</taxon>
    </lineage>
</organism>
<dbReference type="Proteomes" id="UP000886076">
    <property type="component" value="Unassembled WGS sequence"/>
</dbReference>
<comment type="caution">
    <text evidence="2">The sequence shown here is derived from an EMBL/GenBank/DDBJ whole genome shotgun (WGS) entry which is preliminary data.</text>
</comment>
<feature type="domain" description="Thioredoxin" evidence="1">
    <location>
        <begin position="65"/>
        <end position="162"/>
    </location>
</feature>
<dbReference type="Pfam" id="PF00085">
    <property type="entry name" value="Thioredoxin"/>
    <property type="match status" value="1"/>
</dbReference>
<dbReference type="EMBL" id="DSFH01000036">
    <property type="protein sequence ID" value="HEW63843.1"/>
    <property type="molecule type" value="Genomic_DNA"/>
</dbReference>
<evidence type="ECO:0000313" key="2">
    <source>
        <dbReference type="EMBL" id="HEW63843.1"/>
    </source>
</evidence>
<reference evidence="2" key="1">
    <citation type="journal article" date="2020" name="mSystems">
        <title>Genome- and Community-Level Interaction Insights into Carbon Utilization and Element Cycling Functions of Hydrothermarchaeota in Hydrothermal Sediment.</title>
        <authorList>
            <person name="Zhou Z."/>
            <person name="Liu Y."/>
            <person name="Xu W."/>
            <person name="Pan J."/>
            <person name="Luo Z.H."/>
            <person name="Li M."/>
        </authorList>
    </citation>
    <scope>NUCLEOTIDE SEQUENCE [LARGE SCALE GENOMIC DNA]</scope>
    <source>
        <strain evidence="2">SpSt-1261</strain>
    </source>
</reference>
<dbReference type="Gene3D" id="3.40.30.10">
    <property type="entry name" value="Glutaredoxin"/>
    <property type="match status" value="1"/>
</dbReference>
<sequence>MSSNENDIRDLIDRLLTEIASKSSIDRRKFPVGPFSPNGIYYFDNGEWKLLRRDGLPFQPGENGDGIYVVYFDNTQCSACRRFDPEWYSFVEEYKDRGKFYIILCDWFARECDSKAASRTFFINEVRASPTTMIFLVKEGAIVKNERIEGSVKKEELASKFKSFISS</sequence>
<dbReference type="SUPFAM" id="SSF52833">
    <property type="entry name" value="Thioredoxin-like"/>
    <property type="match status" value="1"/>
</dbReference>
<dbReference type="RefSeq" id="WP_272985148.1">
    <property type="nucleotide sequence ID" value="NZ_DSFH01000036.1"/>
</dbReference>
<name>A0A7C2VIU7_9CREN</name>
<protein>
    <recommendedName>
        <fullName evidence="1">Thioredoxin domain-containing protein</fullName>
    </recommendedName>
</protein>
<proteinExistence type="predicted"/>